<reference evidence="2" key="1">
    <citation type="submission" date="2019-08" db="EMBL/GenBank/DDBJ databases">
        <authorList>
            <person name="Kucharzyk K."/>
            <person name="Murdoch R.W."/>
            <person name="Higgins S."/>
            <person name="Loffler F."/>
        </authorList>
    </citation>
    <scope>NUCLEOTIDE SEQUENCE</scope>
</reference>
<name>A0A645APM2_9ZZZZ</name>
<organism evidence="2">
    <name type="scientific">bioreactor metagenome</name>
    <dbReference type="NCBI Taxonomy" id="1076179"/>
    <lineage>
        <taxon>unclassified sequences</taxon>
        <taxon>metagenomes</taxon>
        <taxon>ecological metagenomes</taxon>
    </lineage>
</organism>
<dbReference type="InterPro" id="IPR014719">
    <property type="entry name" value="Ribosomal_bL12_C/ClpS-like"/>
</dbReference>
<dbReference type="Gene3D" id="3.30.1390.10">
    <property type="match status" value="1"/>
</dbReference>
<comment type="caution">
    <text evidence="2">The sequence shown here is derived from an EMBL/GenBank/DDBJ whole genome shotgun (WGS) entry which is preliminary data.</text>
</comment>
<evidence type="ECO:0000313" key="2">
    <source>
        <dbReference type="EMBL" id="MPM55029.1"/>
    </source>
</evidence>
<proteinExistence type="predicted"/>
<protein>
    <submittedName>
        <fullName evidence="2">Uncharacterized protein</fullName>
    </submittedName>
</protein>
<dbReference type="EMBL" id="VSSQ01015078">
    <property type="protein sequence ID" value="MPM55029.1"/>
    <property type="molecule type" value="Genomic_DNA"/>
</dbReference>
<evidence type="ECO:0000256" key="1">
    <source>
        <dbReference type="SAM" id="MobiDB-lite"/>
    </source>
</evidence>
<accession>A0A645APM2</accession>
<dbReference type="AlphaFoldDB" id="A0A645APM2"/>
<gene>
    <name evidence="2" type="ORF">SDC9_101814</name>
</gene>
<feature type="region of interest" description="Disordered" evidence="1">
    <location>
        <begin position="104"/>
        <end position="123"/>
    </location>
</feature>
<sequence>MEISGPEGMFDVRAEIERLRDRVYELEQQVAWLLGRAGRDASEKSLGEAVQEALVHRSYIDAVMLYRERTGAGLAEAKQYVDRIRSTGVLGNEDEAIAVTGQSLAAAEATDRPGATEAGSVDA</sequence>